<protein>
    <submittedName>
        <fullName evidence="2">Uncharacterized protein</fullName>
    </submittedName>
</protein>
<dbReference type="Proteomes" id="UP000283569">
    <property type="component" value="Unassembled WGS sequence"/>
</dbReference>
<evidence type="ECO:0000313" key="2">
    <source>
        <dbReference type="EMBL" id="RKL46851.1"/>
    </source>
</evidence>
<reference evidence="2 3" key="1">
    <citation type="journal article" date="2018" name="Sci. Rep.">
        <title>Characterisation of pathogen-specific regions and novel effector candidates in Fusarium oxysporum f. sp. cepae.</title>
        <authorList>
            <person name="Armitage A.D."/>
            <person name="Taylor A."/>
            <person name="Sobczyk M.K."/>
            <person name="Baxter L."/>
            <person name="Greenfield B.P."/>
            <person name="Bates H.J."/>
            <person name="Wilson F."/>
            <person name="Jackson A.C."/>
            <person name="Ott S."/>
            <person name="Harrison R.J."/>
            <person name="Clarkson J.P."/>
        </authorList>
    </citation>
    <scope>NUCLEOTIDE SEQUENCE [LARGE SCALE GENOMIC DNA]</scope>
    <source>
        <strain evidence="2 3">Fp_A8</strain>
    </source>
</reference>
<accession>A0A420TZB4</accession>
<proteinExistence type="predicted"/>
<evidence type="ECO:0000313" key="3">
    <source>
        <dbReference type="Proteomes" id="UP000283569"/>
    </source>
</evidence>
<comment type="caution">
    <text evidence="2">The sequence shown here is derived from an EMBL/GenBank/DDBJ whole genome shotgun (WGS) entry which is preliminary data.</text>
</comment>
<dbReference type="AlphaFoldDB" id="A0A420TZB4"/>
<gene>
    <name evidence="2" type="ORF">BFJ72_g2591</name>
</gene>
<organism evidence="2 3">
    <name type="scientific">Gibberella intermedia</name>
    <name type="common">Bulb rot disease fungus</name>
    <name type="synonym">Fusarium proliferatum</name>
    <dbReference type="NCBI Taxonomy" id="948311"/>
    <lineage>
        <taxon>Eukaryota</taxon>
        <taxon>Fungi</taxon>
        <taxon>Dikarya</taxon>
        <taxon>Ascomycota</taxon>
        <taxon>Pezizomycotina</taxon>
        <taxon>Sordariomycetes</taxon>
        <taxon>Hypocreomycetidae</taxon>
        <taxon>Hypocreales</taxon>
        <taxon>Nectriaceae</taxon>
        <taxon>Fusarium</taxon>
        <taxon>Fusarium fujikuroi species complex</taxon>
    </lineage>
</organism>
<feature type="region of interest" description="Disordered" evidence="1">
    <location>
        <begin position="364"/>
        <end position="394"/>
    </location>
</feature>
<feature type="compositionally biased region" description="Polar residues" evidence="1">
    <location>
        <begin position="366"/>
        <end position="376"/>
    </location>
</feature>
<dbReference type="EMBL" id="MRDB01000006">
    <property type="protein sequence ID" value="RKL46851.1"/>
    <property type="molecule type" value="Genomic_DNA"/>
</dbReference>
<sequence>MSLDNTQDLPGDIRRHHDIRSPNADVVFFILQTRPPIIPDISNTTGLQCMTAIFRRIYSHNMLGPDGLANTQHFRQAEAENPVMSFAWQMFGQDLSSRQLRHDAWMKTKTHLEQREVDVSATFEELCTSRMMNHTYWSQNEMRLLEPKMCCETWRTVGENTEEIASSSLVSLDRNMSPDMTVQQAVESSFGIIRREGKHTLQRPARPHIIRILYSSGSGPRLSFRELRDFNLPIWRETQDRQNPFDTSERAQYVILAVVRMRANLAANDLVRLYAASGAEIVPVYEDIPCMGTHWSIEDENQHRYMLFYAPPGYDARLDDAYAFPEVAGPLIKDDDDSIAYLALVDKAMRPYIEKAEAERVAAAASNNRQGGSFNDSGGPFGDSLPTEVKSEEQ</sequence>
<evidence type="ECO:0000256" key="1">
    <source>
        <dbReference type="SAM" id="MobiDB-lite"/>
    </source>
</evidence>
<name>A0A420TZB4_GIBIN</name>